<dbReference type="PANTHER" id="PTHR42194:SF1">
    <property type="entry name" value="UPF0276 PROTEIN HI_1600"/>
    <property type="match status" value="1"/>
</dbReference>
<name>A0A9W6GU47_9HYPH</name>
<dbReference type="InterPro" id="IPR007801">
    <property type="entry name" value="MbnB/TglH/ChrH"/>
</dbReference>
<proteinExistence type="predicted"/>
<gene>
    <name evidence="1" type="ORF">LMG27198_20660</name>
</gene>
<organism evidence="1 2">
    <name type="scientific">Methylocystis echinoides</name>
    <dbReference type="NCBI Taxonomy" id="29468"/>
    <lineage>
        <taxon>Bacteria</taxon>
        <taxon>Pseudomonadati</taxon>
        <taxon>Pseudomonadota</taxon>
        <taxon>Alphaproteobacteria</taxon>
        <taxon>Hyphomicrobiales</taxon>
        <taxon>Methylocystaceae</taxon>
        <taxon>Methylocystis</taxon>
    </lineage>
</organism>
<evidence type="ECO:0000313" key="2">
    <source>
        <dbReference type="Proteomes" id="UP001144323"/>
    </source>
</evidence>
<comment type="caution">
    <text evidence="1">The sequence shown here is derived from an EMBL/GenBank/DDBJ whole genome shotgun (WGS) entry which is preliminary data.</text>
</comment>
<protein>
    <recommendedName>
        <fullName evidence="3">DUF692 domain-containing protein</fullName>
    </recommendedName>
</protein>
<evidence type="ECO:0000313" key="1">
    <source>
        <dbReference type="EMBL" id="GLI93074.1"/>
    </source>
</evidence>
<dbReference type="InterPro" id="IPR036237">
    <property type="entry name" value="Xyl_isomerase-like_sf"/>
</dbReference>
<dbReference type="AlphaFoldDB" id="A0A9W6GU47"/>
<dbReference type="Pfam" id="PF05114">
    <property type="entry name" value="MbnB_TglH_ChrH"/>
    <property type="match status" value="1"/>
</dbReference>
<keyword evidence="2" id="KW-1185">Reference proteome</keyword>
<evidence type="ECO:0008006" key="3">
    <source>
        <dbReference type="Google" id="ProtNLM"/>
    </source>
</evidence>
<dbReference type="NCBIfam" id="NF003818">
    <property type="entry name" value="PRK05409.1"/>
    <property type="match status" value="1"/>
</dbReference>
<dbReference type="PANTHER" id="PTHR42194">
    <property type="entry name" value="UPF0276 PROTEIN HI_1600"/>
    <property type="match status" value="1"/>
</dbReference>
<dbReference type="RefSeq" id="WP_281802674.1">
    <property type="nucleotide sequence ID" value="NZ_BSEC01000001.1"/>
</dbReference>
<dbReference type="SUPFAM" id="SSF51658">
    <property type="entry name" value="Xylose isomerase-like"/>
    <property type="match status" value="1"/>
</dbReference>
<dbReference type="Proteomes" id="UP001144323">
    <property type="component" value="Unassembled WGS sequence"/>
</dbReference>
<sequence>MATAAPDLLAGAPALGSGLGYRPPFRADLFANRARVDFLEIVADHYFDAPPERLKELDLLRAHFPLVAHGLDLSIGSAEGVDVAYLERLARLIDRIAPPWWSEHLCFTRAGGVEIGHLAALPHTREAVDVVARNVEQVRRRIRAPLILENVTTVVRVPGAEMDEPAFLTEVLARTGCGWLCDVANLYTNAVNHGVDLDATFERWPWDRLVQIHYAGGRWREGVLIDSHDAATSDAVWKLYDRIVARAPVKGAILERDERLPPFAQLLDEVARARATLREHRRWA</sequence>
<accession>A0A9W6GU47</accession>
<dbReference type="EMBL" id="BSEC01000001">
    <property type="protein sequence ID" value="GLI93074.1"/>
    <property type="molecule type" value="Genomic_DNA"/>
</dbReference>
<dbReference type="Gene3D" id="3.20.20.150">
    <property type="entry name" value="Divalent-metal-dependent TIM barrel enzymes"/>
    <property type="match status" value="1"/>
</dbReference>
<reference evidence="1" key="1">
    <citation type="journal article" date="2023" name="Int. J. Syst. Evol. Microbiol.">
        <title>Methylocystis iwaonis sp. nov., a type II methane-oxidizing bacterium from surface soil of a rice paddy field in Japan, and emended description of the genus Methylocystis (ex Whittenbury et al. 1970) Bowman et al. 1993.</title>
        <authorList>
            <person name="Kaise H."/>
            <person name="Sawadogo J.B."/>
            <person name="Alam M.S."/>
            <person name="Ueno C."/>
            <person name="Dianou D."/>
            <person name="Shinjo R."/>
            <person name="Asakawa S."/>
        </authorList>
    </citation>
    <scope>NUCLEOTIDE SEQUENCE</scope>
    <source>
        <strain evidence="1">LMG27198</strain>
    </source>
</reference>